<keyword evidence="1" id="KW-0436">Ligase</keyword>
<feature type="compositionally biased region" description="Basic and acidic residues" evidence="4">
    <location>
        <begin position="436"/>
        <end position="446"/>
    </location>
</feature>
<dbReference type="InterPro" id="IPR004344">
    <property type="entry name" value="TTL/TTLL_fam"/>
</dbReference>
<feature type="compositionally biased region" description="Polar residues" evidence="4">
    <location>
        <begin position="500"/>
        <end position="519"/>
    </location>
</feature>
<evidence type="ECO:0000256" key="2">
    <source>
        <dbReference type="ARBA" id="ARBA00022741"/>
    </source>
</evidence>
<feature type="compositionally biased region" description="Low complexity" evidence="4">
    <location>
        <begin position="585"/>
        <end position="609"/>
    </location>
</feature>
<feature type="compositionally biased region" description="Polar residues" evidence="4">
    <location>
        <begin position="556"/>
        <end position="569"/>
    </location>
</feature>
<accession>A0ABQ9FE43</accession>
<feature type="compositionally biased region" description="Basic residues" evidence="4">
    <location>
        <begin position="644"/>
        <end position="655"/>
    </location>
</feature>
<evidence type="ECO:0000313" key="5">
    <source>
        <dbReference type="EMBL" id="KAJ8315576.1"/>
    </source>
</evidence>
<keyword evidence="6" id="KW-1185">Reference proteome</keyword>
<organism evidence="5 6">
    <name type="scientific">Tegillarca granosa</name>
    <name type="common">Malaysian cockle</name>
    <name type="synonym">Anadara granosa</name>
    <dbReference type="NCBI Taxonomy" id="220873"/>
    <lineage>
        <taxon>Eukaryota</taxon>
        <taxon>Metazoa</taxon>
        <taxon>Spiralia</taxon>
        <taxon>Lophotrochozoa</taxon>
        <taxon>Mollusca</taxon>
        <taxon>Bivalvia</taxon>
        <taxon>Autobranchia</taxon>
        <taxon>Pteriomorphia</taxon>
        <taxon>Arcoida</taxon>
        <taxon>Arcoidea</taxon>
        <taxon>Arcidae</taxon>
        <taxon>Tegillarca</taxon>
    </lineage>
</organism>
<dbReference type="Pfam" id="PF03133">
    <property type="entry name" value="TTL"/>
    <property type="match status" value="1"/>
</dbReference>
<reference evidence="5 6" key="1">
    <citation type="submission" date="2022-12" db="EMBL/GenBank/DDBJ databases">
        <title>Chromosome-level genome of Tegillarca granosa.</title>
        <authorList>
            <person name="Kim J."/>
        </authorList>
    </citation>
    <scope>NUCLEOTIDE SEQUENCE [LARGE SCALE GENOMIC DNA]</scope>
    <source>
        <strain evidence="5">Teg-2019</strain>
        <tissue evidence="5">Adductor muscle</tissue>
    </source>
</reference>
<dbReference type="PANTHER" id="PTHR12241:SF118">
    <property type="entry name" value="TUBULIN POLYGLUTAMYLASE TTLL2-RELATED"/>
    <property type="match status" value="1"/>
</dbReference>
<dbReference type="PROSITE" id="PS51221">
    <property type="entry name" value="TTL"/>
    <property type="match status" value="1"/>
</dbReference>
<gene>
    <name evidence="5" type="ORF">KUTeg_007726</name>
</gene>
<feature type="region of interest" description="Disordered" evidence="4">
    <location>
        <begin position="436"/>
        <end position="609"/>
    </location>
</feature>
<feature type="region of interest" description="Disordered" evidence="4">
    <location>
        <begin position="350"/>
        <end position="391"/>
    </location>
</feature>
<evidence type="ECO:0000256" key="4">
    <source>
        <dbReference type="SAM" id="MobiDB-lite"/>
    </source>
</evidence>
<dbReference type="EMBL" id="JARBDR010000337">
    <property type="protein sequence ID" value="KAJ8315576.1"/>
    <property type="molecule type" value="Genomic_DNA"/>
</dbReference>
<feature type="compositionally biased region" description="Polar residues" evidence="4">
    <location>
        <begin position="537"/>
        <end position="549"/>
    </location>
</feature>
<keyword evidence="2" id="KW-0547">Nucleotide-binding</keyword>
<feature type="compositionally biased region" description="Polar residues" evidence="4">
    <location>
        <begin position="466"/>
        <end position="489"/>
    </location>
</feature>
<evidence type="ECO:0000313" key="6">
    <source>
        <dbReference type="Proteomes" id="UP001217089"/>
    </source>
</evidence>
<comment type="caution">
    <text evidence="5">The sequence shown here is derived from an EMBL/GenBank/DDBJ whole genome shotgun (WGS) entry which is preliminary data.</text>
</comment>
<feature type="compositionally biased region" description="Polar residues" evidence="4">
    <location>
        <begin position="701"/>
        <end position="736"/>
    </location>
</feature>
<proteinExistence type="predicted"/>
<protein>
    <recommendedName>
        <fullName evidence="7">Tubulin polyglutamylase TTLL2</fullName>
    </recommendedName>
</protein>
<feature type="compositionally biased region" description="Basic and acidic residues" evidence="4">
    <location>
        <begin position="570"/>
        <end position="579"/>
    </location>
</feature>
<dbReference type="PANTHER" id="PTHR12241">
    <property type="entry name" value="TUBULIN POLYGLUTAMYLASE"/>
    <property type="match status" value="1"/>
</dbReference>
<feature type="region of interest" description="Disordered" evidence="4">
    <location>
        <begin position="826"/>
        <end position="864"/>
    </location>
</feature>
<keyword evidence="3" id="KW-0067">ATP-binding</keyword>
<sequence>MTENKKAIVFRLNDHGQGPELIRQVFLERGWVEFDEDSQEDDDWNIWWRTSRFRTSDYDHIYQWQRLNHYPKSTAITKKDGLARNLKRMKGVHGAGVYNFSPIAFNLPNDYTRYVAEYSRLKQQHHDSKTLNWICKPADLSRGRGIFVFRDISELQYDCTAVVQRYISNPFLIGGYKFDIRIYVAVPSFHPLSIYVYQEGIVRFSTEKFDLNSLNNVFAHLTNTSINKHSPAYTTDKERIGPGCKWTISQLRYYFHQNNIDDNMTWIRIMNIVTLTMLIQAPQVPKTRNCFELYGFDILIDENLKPWLLEVNFSPALSIDCQSDVVVKKPMLHDLMDLMNFKEVDKERGGEHFRRYTGTSRSKGPDSNIDRYSSGSRLSHRGSTTHRNVGLHKNLSSLSNLSKQTVQESVSYIDTDLHENKEQDKEKMCFGLPLIHPEEESKRKDSIGSSGISSADEENLKEIASETITRQKSATNSIRNASGNPNRIQSAKIGPRAHSGLSSSRVPNSKSISRETSQLNNEDNPNRNCNNNPVQNVMHTTTGPVNNSFERAGPVSGSNTLERTVTMSSVDKKPEEPKKPQVKGSIKSSATSDSGISSYSGSSENSDLSLKVQEEAGKRKVLPNRRGASSYAFGAELISEQTGRKNKQSHIKSLRPHGNSNALRKIQAGVVPVPQPPQTARSRSRLQSSMDSAPISDRGVTHQTNPRKSIQGRYTSRSVANSHVFRSQTRPTSGKQSKLGHHGDKENGHVVRRGFNNNSRLNGRIRAHGHASPTKPKSRGPPPRVGDFFLTFPFSEISLKSANSTLDPHQVIKEIQRLLKESLLPGVDKQESDSRKGFLPLGQFSDDPEARLWGPVKPLPEENS</sequence>
<evidence type="ECO:0008006" key="7">
    <source>
        <dbReference type="Google" id="ProtNLM"/>
    </source>
</evidence>
<evidence type="ECO:0000256" key="1">
    <source>
        <dbReference type="ARBA" id="ARBA00022598"/>
    </source>
</evidence>
<evidence type="ECO:0000256" key="3">
    <source>
        <dbReference type="ARBA" id="ARBA00022840"/>
    </source>
</evidence>
<dbReference type="Proteomes" id="UP001217089">
    <property type="component" value="Unassembled WGS sequence"/>
</dbReference>
<feature type="compositionally biased region" description="Low complexity" evidence="4">
    <location>
        <begin position="520"/>
        <end position="536"/>
    </location>
</feature>
<dbReference type="Gene3D" id="3.30.470.20">
    <property type="entry name" value="ATP-grasp fold, B domain"/>
    <property type="match status" value="1"/>
</dbReference>
<feature type="region of interest" description="Disordered" evidence="4">
    <location>
        <begin position="639"/>
        <end position="785"/>
    </location>
</feature>
<name>A0ABQ9FE43_TEGGR</name>
<dbReference type="SUPFAM" id="SSF56059">
    <property type="entry name" value="Glutathione synthetase ATP-binding domain-like"/>
    <property type="match status" value="1"/>
</dbReference>
<feature type="compositionally biased region" description="Polar residues" evidence="4">
    <location>
        <begin position="679"/>
        <end position="691"/>
    </location>
</feature>